<protein>
    <recommendedName>
        <fullName evidence="5">NAD(P)-binding domain-containing protein</fullName>
    </recommendedName>
</protein>
<dbReference type="OrthoDB" id="16464at2759"/>
<dbReference type="EMBL" id="ASPP01006360">
    <property type="protein sequence ID" value="ETO28944.1"/>
    <property type="molecule type" value="Genomic_DNA"/>
</dbReference>
<gene>
    <name evidence="6" type="ORF">RFI_08183</name>
</gene>
<feature type="compositionally biased region" description="Basic and acidic residues" evidence="4">
    <location>
        <begin position="395"/>
        <end position="404"/>
    </location>
</feature>
<feature type="region of interest" description="Disordered" evidence="4">
    <location>
        <begin position="367"/>
        <end position="420"/>
    </location>
</feature>
<keyword evidence="2" id="KW-0520">NAD</keyword>
<dbReference type="InterPro" id="IPR005888">
    <property type="entry name" value="dTDP_Gluc_deHydtase"/>
</dbReference>
<dbReference type="GO" id="GO:0009225">
    <property type="term" value="P:nucleotide-sugar metabolic process"/>
    <property type="evidence" value="ECO:0007669"/>
    <property type="project" value="InterPro"/>
</dbReference>
<organism evidence="6 7">
    <name type="scientific">Reticulomyxa filosa</name>
    <dbReference type="NCBI Taxonomy" id="46433"/>
    <lineage>
        <taxon>Eukaryota</taxon>
        <taxon>Sar</taxon>
        <taxon>Rhizaria</taxon>
        <taxon>Retaria</taxon>
        <taxon>Foraminifera</taxon>
        <taxon>Monothalamids</taxon>
        <taxon>Reticulomyxidae</taxon>
        <taxon>Reticulomyxa</taxon>
    </lineage>
</organism>
<keyword evidence="7" id="KW-1185">Reference proteome</keyword>
<comment type="caution">
    <text evidence="6">The sequence shown here is derived from an EMBL/GenBank/DDBJ whole genome shotgun (WGS) entry which is preliminary data.</text>
</comment>
<evidence type="ECO:0000259" key="5">
    <source>
        <dbReference type="Pfam" id="PF16363"/>
    </source>
</evidence>
<evidence type="ECO:0000256" key="2">
    <source>
        <dbReference type="ARBA" id="ARBA00023027"/>
    </source>
</evidence>
<proteinExistence type="predicted"/>
<name>X6NT81_RETFI</name>
<dbReference type="Proteomes" id="UP000023152">
    <property type="component" value="Unassembled WGS sequence"/>
</dbReference>
<dbReference type="InterPro" id="IPR016040">
    <property type="entry name" value="NAD(P)-bd_dom"/>
</dbReference>
<dbReference type="FunFam" id="3.40.50.720:FF:000304">
    <property type="entry name" value="UDP-glucose 4,6-dehydratase"/>
    <property type="match status" value="1"/>
</dbReference>
<feature type="domain" description="NAD(P)-binding" evidence="5">
    <location>
        <begin position="25"/>
        <end position="341"/>
    </location>
</feature>
<dbReference type="OMA" id="KLIPLMC"/>
<dbReference type="Pfam" id="PF16363">
    <property type="entry name" value="GDP_Man_Dehyd"/>
    <property type="match status" value="1"/>
</dbReference>
<evidence type="ECO:0000256" key="1">
    <source>
        <dbReference type="ARBA" id="ARBA00001911"/>
    </source>
</evidence>
<dbReference type="Gene3D" id="3.90.25.10">
    <property type="entry name" value="UDP-galactose 4-epimerase, domain 1"/>
    <property type="match status" value="1"/>
</dbReference>
<dbReference type="Gene3D" id="3.40.50.720">
    <property type="entry name" value="NAD(P)-binding Rossmann-like Domain"/>
    <property type="match status" value="1"/>
</dbReference>
<sequence length="420" mass="48282">MDKKKNLQNDGTSSLQVIRIYFFRGAGFIGSHITVHFVTQYPEFQIVVLDKLTHCASKKNLKEIECCKNFEFIQGDIRSSDLVRHIFTKYEIDTVIHIAAETHVGISRDNNLIGCTDHSFGDPLSFVRTNVEGTHVLLECSRERWVQKKFNLFLHMSTDEVYGESSLTDKSWEGKKETFVLMPTNPYAASKAGGELLVQSYHHSFQLPVIITRGNNTYGPKQYPEKLIPKFITLLQRNKPLCIYGTGKNLRCYLFVSDLVKAYDMLMHKGVIGEIYNIGSTTEYSNNEVSEQLCRLLNKDVKEFMHYVKDRPKNDLRYLINCEKILALGWKPVVSFEKGLQLTVDWYNNNEHTHHWSGIESALESTPHQMKRDNAGHLQPSHSIKSGIKQFSTSNDHDDKDNTNHNHSNGQEVTYKRDTE</sequence>
<comment type="cofactor">
    <cofactor evidence="1">
        <name>NAD(+)</name>
        <dbReference type="ChEBI" id="CHEBI:57540"/>
    </cofactor>
</comment>
<evidence type="ECO:0000256" key="3">
    <source>
        <dbReference type="ARBA" id="ARBA00023239"/>
    </source>
</evidence>
<dbReference type="InterPro" id="IPR036291">
    <property type="entry name" value="NAD(P)-bd_dom_sf"/>
</dbReference>
<reference evidence="6 7" key="1">
    <citation type="journal article" date="2013" name="Curr. Biol.">
        <title>The Genome of the Foraminiferan Reticulomyxa filosa.</title>
        <authorList>
            <person name="Glockner G."/>
            <person name="Hulsmann N."/>
            <person name="Schleicher M."/>
            <person name="Noegel A.A."/>
            <person name="Eichinger L."/>
            <person name="Gallinger C."/>
            <person name="Pawlowski J."/>
            <person name="Sierra R."/>
            <person name="Euteneuer U."/>
            <person name="Pillet L."/>
            <person name="Moustafa A."/>
            <person name="Platzer M."/>
            <person name="Groth M."/>
            <person name="Szafranski K."/>
            <person name="Schliwa M."/>
        </authorList>
    </citation>
    <scope>NUCLEOTIDE SEQUENCE [LARGE SCALE GENOMIC DNA]</scope>
</reference>
<dbReference type="CDD" id="cd05246">
    <property type="entry name" value="dTDP_GD_SDR_e"/>
    <property type="match status" value="1"/>
</dbReference>
<dbReference type="SUPFAM" id="SSF51735">
    <property type="entry name" value="NAD(P)-binding Rossmann-fold domains"/>
    <property type="match status" value="1"/>
</dbReference>
<evidence type="ECO:0000313" key="6">
    <source>
        <dbReference type="EMBL" id="ETO28944.1"/>
    </source>
</evidence>
<evidence type="ECO:0000313" key="7">
    <source>
        <dbReference type="Proteomes" id="UP000023152"/>
    </source>
</evidence>
<accession>X6NT81</accession>
<dbReference type="GO" id="GO:0008460">
    <property type="term" value="F:dTDP-glucose 4,6-dehydratase activity"/>
    <property type="evidence" value="ECO:0007669"/>
    <property type="project" value="InterPro"/>
</dbReference>
<evidence type="ECO:0000256" key="4">
    <source>
        <dbReference type="SAM" id="MobiDB-lite"/>
    </source>
</evidence>
<dbReference type="PANTHER" id="PTHR43000">
    <property type="entry name" value="DTDP-D-GLUCOSE 4,6-DEHYDRATASE-RELATED"/>
    <property type="match status" value="1"/>
</dbReference>
<keyword evidence="3" id="KW-0456">Lyase</keyword>
<dbReference type="AlphaFoldDB" id="X6NT81"/>